<feature type="signal peptide" evidence="1">
    <location>
        <begin position="1"/>
        <end position="19"/>
    </location>
</feature>
<dbReference type="VEuPathDB" id="PiroplasmaDB:TA05315"/>
<evidence type="ECO:0000313" key="2">
    <source>
        <dbReference type="EMBL" id="SVP92486.1"/>
    </source>
</evidence>
<feature type="chain" id="PRO_5036076051" evidence="1">
    <location>
        <begin position="20"/>
        <end position="190"/>
    </location>
</feature>
<accession>A0A3B0N0E3</accession>
<dbReference type="EMBL" id="UIVT01000003">
    <property type="protein sequence ID" value="SVP93290.1"/>
    <property type="molecule type" value="Genomic_DNA"/>
</dbReference>
<reference evidence="3" key="1">
    <citation type="submission" date="2018-07" db="EMBL/GenBank/DDBJ databases">
        <authorList>
            <person name="Quirk P.G."/>
            <person name="Krulwich T.A."/>
        </authorList>
    </citation>
    <scope>NUCLEOTIDE SEQUENCE</scope>
    <source>
        <strain evidence="3">Anand</strain>
    </source>
</reference>
<organism evidence="3">
    <name type="scientific">Theileria annulata</name>
    <dbReference type="NCBI Taxonomy" id="5874"/>
    <lineage>
        <taxon>Eukaryota</taxon>
        <taxon>Sar</taxon>
        <taxon>Alveolata</taxon>
        <taxon>Apicomplexa</taxon>
        <taxon>Aconoidasida</taxon>
        <taxon>Piroplasmida</taxon>
        <taxon>Theileriidae</taxon>
        <taxon>Theileria</taxon>
    </lineage>
</organism>
<keyword evidence="1" id="KW-0732">Signal</keyword>
<protein>
    <submittedName>
        <fullName evidence="3">Uncharacterized protein</fullName>
    </submittedName>
</protein>
<name>A0A3B0N0E3_THEAN</name>
<dbReference type="AlphaFoldDB" id="A0A3B0N0E3"/>
<proteinExistence type="predicted"/>
<gene>
    <name evidence="3" type="ORF">TAT_000228100</name>
    <name evidence="2" type="ORF">TAV_000228200</name>
</gene>
<evidence type="ECO:0000313" key="3">
    <source>
        <dbReference type="EMBL" id="SVP93290.1"/>
    </source>
</evidence>
<sequence>MKLISIIVLLSTLLVKVNCGGAHLNPNVFKGVCTELTARLQVLMSNAETQVGKMAMNEDFMNSLSLFKEKLGDCVTACESIENVLLPPGLENEIFIEEAKLRVHGLTTKIDFEINDKKIYNFIDKGFEAVVELVGITKHLLITYIASGDFSTIEGYYRAFIPKQDGFKMNMTIISFSIPLILVMSNALLG</sequence>
<evidence type="ECO:0000256" key="1">
    <source>
        <dbReference type="SAM" id="SignalP"/>
    </source>
</evidence>
<dbReference type="EMBL" id="UIVS01000003">
    <property type="protein sequence ID" value="SVP92486.1"/>
    <property type="molecule type" value="Genomic_DNA"/>
</dbReference>